<dbReference type="NCBIfam" id="TIGR00477">
    <property type="entry name" value="tehB"/>
    <property type="match status" value="1"/>
</dbReference>
<name>A0AAP9KT10_9BACL</name>
<dbReference type="AlphaFoldDB" id="A0AAP9KT10"/>
<keyword evidence="3" id="KW-0808">Transferase</keyword>
<organism evidence="3 4">
    <name type="scientific">Gemella morbillorum</name>
    <dbReference type="NCBI Taxonomy" id="29391"/>
    <lineage>
        <taxon>Bacteria</taxon>
        <taxon>Bacillati</taxon>
        <taxon>Bacillota</taxon>
        <taxon>Bacilli</taxon>
        <taxon>Bacillales</taxon>
        <taxon>Gemellaceae</taxon>
        <taxon>Gemella</taxon>
    </lineage>
</organism>
<dbReference type="InterPro" id="IPR014431">
    <property type="entry name" value="Tellurite-R_TehB-2"/>
</dbReference>
<dbReference type="Proteomes" id="UP000425411">
    <property type="component" value="Chromosome"/>
</dbReference>
<protein>
    <submittedName>
        <fullName evidence="3">SAM-dependent methyltransferase TehB</fullName>
    </submittedName>
</protein>
<keyword evidence="4" id="KW-1185">Reference proteome</keyword>
<reference evidence="3 4" key="1">
    <citation type="submission" date="2019-11" db="EMBL/GenBank/DDBJ databases">
        <title>FDA dAtabase for Regulatory Grade micrObial Sequences (FDA-ARGOS): Supporting development and validation of Infectious Disease Dx tests.</title>
        <authorList>
            <person name="Turner S."/>
            <person name="Byrd R."/>
            <person name="Tallon L."/>
            <person name="Sadzewicz L."/>
            <person name="Vavikolanu K."/>
            <person name="Mehta A."/>
            <person name="Aluvathingal J."/>
            <person name="Nadendla S."/>
            <person name="Myers T."/>
            <person name="Yan Y."/>
            <person name="Sichtig H."/>
        </authorList>
    </citation>
    <scope>NUCLEOTIDE SEQUENCE [LARGE SCALE GENOMIC DNA]</scope>
    <source>
        <strain evidence="3 4">FDAARGOS_741</strain>
    </source>
</reference>
<dbReference type="Pfam" id="PF03848">
    <property type="entry name" value="TehB"/>
    <property type="match status" value="1"/>
</dbReference>
<accession>A0AAP9KT10</accession>
<dbReference type="InterPro" id="IPR015985">
    <property type="entry name" value="TehB-like_dom"/>
</dbReference>
<evidence type="ECO:0000313" key="3">
    <source>
        <dbReference type="EMBL" id="QGS08923.1"/>
    </source>
</evidence>
<dbReference type="InterPro" id="IPR029063">
    <property type="entry name" value="SAM-dependent_MTases_sf"/>
</dbReference>
<dbReference type="SUPFAM" id="SSF53335">
    <property type="entry name" value="S-adenosyl-L-methionine-dependent methyltransferases"/>
    <property type="match status" value="1"/>
</dbReference>
<dbReference type="PIRSF" id="PIRSF005215">
    <property type="entry name" value="TehB"/>
    <property type="match status" value="1"/>
</dbReference>
<dbReference type="SUPFAM" id="SSF51197">
    <property type="entry name" value="Clavaminate synthase-like"/>
    <property type="match status" value="1"/>
</dbReference>
<gene>
    <name evidence="3" type="primary">tehB</name>
    <name evidence="3" type="ORF">FOC49_02990</name>
</gene>
<proteinExistence type="predicted"/>
<dbReference type="InterPro" id="IPR015392">
    <property type="entry name" value="TehB/YeaR-like_dom"/>
</dbReference>
<dbReference type="GO" id="GO:0032259">
    <property type="term" value="P:methylation"/>
    <property type="evidence" value="ECO:0007669"/>
    <property type="project" value="UniProtKB-KW"/>
</dbReference>
<dbReference type="CDD" id="cd02440">
    <property type="entry name" value="AdoMet_MTases"/>
    <property type="match status" value="1"/>
</dbReference>
<dbReference type="Pfam" id="PF09313">
    <property type="entry name" value="TehB-like"/>
    <property type="match status" value="1"/>
</dbReference>
<dbReference type="Gene3D" id="2.60.120.10">
    <property type="entry name" value="Jelly Rolls"/>
    <property type="match status" value="1"/>
</dbReference>
<feature type="domain" description="TehB/YeaR-like" evidence="2">
    <location>
        <begin position="9"/>
        <end position="89"/>
    </location>
</feature>
<dbReference type="Gene3D" id="3.40.50.150">
    <property type="entry name" value="Vaccinia Virus protein VP39"/>
    <property type="match status" value="1"/>
</dbReference>
<dbReference type="GO" id="GO:0046690">
    <property type="term" value="P:response to tellurium ion"/>
    <property type="evidence" value="ECO:0007669"/>
    <property type="project" value="InterPro"/>
</dbReference>
<keyword evidence="3" id="KW-0489">Methyltransferase</keyword>
<evidence type="ECO:0000259" key="1">
    <source>
        <dbReference type="Pfam" id="PF03848"/>
    </source>
</evidence>
<dbReference type="InterPro" id="IPR014710">
    <property type="entry name" value="RmlC-like_jellyroll"/>
</dbReference>
<dbReference type="RefSeq" id="WP_004633288.1">
    <property type="nucleotide sequence ID" value="NZ_CP046314.1"/>
</dbReference>
<evidence type="ECO:0000313" key="4">
    <source>
        <dbReference type="Proteomes" id="UP000425411"/>
    </source>
</evidence>
<dbReference type="NCBIfam" id="NF008992">
    <property type="entry name" value="PRK12335.1"/>
    <property type="match status" value="1"/>
</dbReference>
<dbReference type="GO" id="GO:0008757">
    <property type="term" value="F:S-adenosylmethionine-dependent methyltransferase activity"/>
    <property type="evidence" value="ECO:0007669"/>
    <property type="project" value="InterPro"/>
</dbReference>
<dbReference type="EMBL" id="CP046314">
    <property type="protein sequence ID" value="QGS08923.1"/>
    <property type="molecule type" value="Genomic_DNA"/>
</dbReference>
<dbReference type="GO" id="GO:0005737">
    <property type="term" value="C:cytoplasm"/>
    <property type="evidence" value="ECO:0007669"/>
    <property type="project" value="InterPro"/>
</dbReference>
<evidence type="ECO:0000259" key="2">
    <source>
        <dbReference type="Pfam" id="PF09313"/>
    </source>
</evidence>
<sequence>MEHNLLCFKRTSTLTALSLPREYREGFYTKSGVWTKLIIIKGKMKFVFLDEQLQSIKELNYNKKTDTGFIEPNSIFRISPTSTDLQFHIEFYCEAQDYFFNKYDLGTAHPEVVNAMDYLSPCKVLDLGAGQGRNSLYLASLGCQISAVDTNAKFLQDLVDISVKEKLNLNIFKHEINEANIKDTYDFIVATDVFMYLNPTRISSVIHNMQKQTSIGGYNLIVSALNTIGVPTIPFPFTFIKNELLEYYDGWEIIKYEEYKEITKSSPYPYVVLFAKKIET</sequence>
<feature type="domain" description="Tellurite resistance methyltransferase TehB-like" evidence="1">
    <location>
        <begin position="91"/>
        <end position="258"/>
    </location>
</feature>
<dbReference type="InterPro" id="IPR004537">
    <property type="entry name" value="Tellurite-R_MeTrfase_TehB"/>
</dbReference>